<dbReference type="SUPFAM" id="SSF56801">
    <property type="entry name" value="Acetyl-CoA synthetase-like"/>
    <property type="match status" value="1"/>
</dbReference>
<dbReference type="Pfam" id="PF00501">
    <property type="entry name" value="AMP-binding"/>
    <property type="match status" value="1"/>
</dbReference>
<reference evidence="3 4" key="1">
    <citation type="submission" date="2023-02" db="EMBL/GenBank/DDBJ databases">
        <title>Entomopathogenic bacteria.</title>
        <authorList>
            <person name="Machado R.A."/>
        </authorList>
    </citation>
    <scope>NUCLEOTIDE SEQUENCE [LARGE SCALE GENOMIC DNA]</scope>
    <source>
        <strain evidence="3 4">XENO-10</strain>
    </source>
</reference>
<comment type="caution">
    <text evidence="3">The sequence shown here is derived from an EMBL/GenBank/DDBJ whole genome shotgun (WGS) entry which is preliminary data.</text>
</comment>
<evidence type="ECO:0000259" key="2">
    <source>
        <dbReference type="Pfam" id="PF00668"/>
    </source>
</evidence>
<organism evidence="3 4">
    <name type="scientific">Xenorhabdus yunnanensis</name>
    <dbReference type="NCBI Taxonomy" id="3025878"/>
    <lineage>
        <taxon>Bacteria</taxon>
        <taxon>Pseudomonadati</taxon>
        <taxon>Pseudomonadota</taxon>
        <taxon>Gammaproteobacteria</taxon>
        <taxon>Enterobacterales</taxon>
        <taxon>Morganellaceae</taxon>
        <taxon>Xenorhabdus</taxon>
    </lineage>
</organism>
<dbReference type="InterPro" id="IPR042099">
    <property type="entry name" value="ANL_N_sf"/>
</dbReference>
<feature type="domain" description="AMP-dependent synthetase/ligase" evidence="1">
    <location>
        <begin position="503"/>
        <end position="551"/>
    </location>
</feature>
<accession>A0ABT5LJU1</accession>
<dbReference type="Pfam" id="PF00668">
    <property type="entry name" value="Condensation"/>
    <property type="match status" value="1"/>
</dbReference>
<dbReference type="Gene3D" id="3.30.559.30">
    <property type="entry name" value="Nonribosomal peptide synthetase, condensation domain"/>
    <property type="match status" value="1"/>
</dbReference>
<dbReference type="Gene3D" id="3.30.559.10">
    <property type="entry name" value="Chloramphenicol acetyltransferase-like domain"/>
    <property type="match status" value="1"/>
</dbReference>
<dbReference type="InterPro" id="IPR023213">
    <property type="entry name" value="CAT-like_dom_sf"/>
</dbReference>
<name>A0ABT5LJU1_9GAMM</name>
<dbReference type="InterPro" id="IPR000873">
    <property type="entry name" value="AMP-dep_synth/lig_dom"/>
</dbReference>
<feature type="non-terminal residue" evidence="3">
    <location>
        <position position="551"/>
    </location>
</feature>
<evidence type="ECO:0000259" key="1">
    <source>
        <dbReference type="Pfam" id="PF00501"/>
    </source>
</evidence>
<evidence type="ECO:0000313" key="4">
    <source>
        <dbReference type="Proteomes" id="UP001217178"/>
    </source>
</evidence>
<dbReference type="EMBL" id="JAQRFI010000078">
    <property type="protein sequence ID" value="MDC9591383.1"/>
    <property type="molecule type" value="Genomic_DNA"/>
</dbReference>
<dbReference type="InterPro" id="IPR001242">
    <property type="entry name" value="Condensation_dom"/>
</dbReference>
<evidence type="ECO:0000313" key="3">
    <source>
        <dbReference type="EMBL" id="MDC9591383.1"/>
    </source>
</evidence>
<feature type="domain" description="Condensation" evidence="2">
    <location>
        <begin position="25"/>
        <end position="483"/>
    </location>
</feature>
<keyword evidence="4" id="KW-1185">Reference proteome</keyword>
<dbReference type="SUPFAM" id="SSF52777">
    <property type="entry name" value="CoA-dependent acyltransferases"/>
    <property type="match status" value="2"/>
</dbReference>
<proteinExistence type="predicted"/>
<dbReference type="PANTHER" id="PTHR45527:SF1">
    <property type="entry name" value="FATTY ACID SYNTHASE"/>
    <property type="match status" value="1"/>
</dbReference>
<dbReference type="Gene3D" id="3.40.50.12780">
    <property type="entry name" value="N-terminal domain of ligase-like"/>
    <property type="match status" value="1"/>
</dbReference>
<sequence length="551" mass="63698">MPMSCNSINYEDQLLLENSSTSLSRKYSLSSTQQVVWLDQFLRPNSTCYNLGSVILIEGELDEALLVRAFKAVVYHHDTLRLRLVKTEELPLQEITDTLPVSVTIHDFSDHADSEEQAKQYIRAAFMRPFDLYSELWRFEILRVNDNRWYWQFCCHHLIGDAITLGLIPEDIANIYSCLSRGEEFTETAPSYLDFINEDHDYLNSQRYIQDRQFWLERYKSLPPALIQPSQQYADKAVNKIIDNELIEPLVWQLDKALFQRIEETVAEHGLSVLHFMYSILACYFSRTTYFSRTSSSEDIVIGIPVHNRKNVKQKRMVGMFSSVIPVGITVSPHDTFLDIMSKTATELRRCYKRQRLPIAEINRLIQIQQKTGHTQLFDIMLSFEWIEVNAEMPDATLSYSRIQRGAPFPLVIAVHQYAFANSEDIHKPVTFEFNFSPNYLSRDEAIALQSRLMTLIEAALISPEQQIQDLPILPLAERQQLLVDFNATRVNFPPDAFVHTLFEAQAAQYPEATAVIFEDQTLSYGELNQRANRLAHHLMALGVRPDERVA</sequence>
<dbReference type="RefSeq" id="WP_273556612.1">
    <property type="nucleotide sequence ID" value="NZ_JAQRFI010000078.1"/>
</dbReference>
<dbReference type="Proteomes" id="UP001217178">
    <property type="component" value="Unassembled WGS sequence"/>
</dbReference>
<dbReference type="PANTHER" id="PTHR45527">
    <property type="entry name" value="NONRIBOSOMAL PEPTIDE SYNTHETASE"/>
    <property type="match status" value="1"/>
</dbReference>
<gene>
    <name evidence="3" type="ORF">PSI23_19345</name>
</gene>
<protein>
    <submittedName>
        <fullName evidence="3">Condensation domain-containing protein</fullName>
    </submittedName>
</protein>